<feature type="region of interest" description="Disordered" evidence="1">
    <location>
        <begin position="1"/>
        <end position="31"/>
    </location>
</feature>
<evidence type="ECO:0000256" key="1">
    <source>
        <dbReference type="SAM" id="MobiDB-lite"/>
    </source>
</evidence>
<dbReference type="AlphaFoldDB" id="A0A5E4ACB9"/>
<feature type="region of interest" description="Disordered" evidence="1">
    <location>
        <begin position="159"/>
        <end position="320"/>
    </location>
</feature>
<proteinExistence type="predicted"/>
<feature type="compositionally biased region" description="Polar residues" evidence="1">
    <location>
        <begin position="127"/>
        <end position="138"/>
    </location>
</feature>
<name>A0A5E4ACB9_MARMO</name>
<feature type="compositionally biased region" description="Pro residues" evidence="1">
    <location>
        <begin position="212"/>
        <end position="229"/>
    </location>
</feature>
<protein>
    <submittedName>
        <fullName evidence="2">Uncharacterized protein</fullName>
    </submittedName>
</protein>
<organism evidence="2">
    <name type="scientific">Marmota monax</name>
    <name type="common">Woodchuck</name>
    <dbReference type="NCBI Taxonomy" id="9995"/>
    <lineage>
        <taxon>Eukaryota</taxon>
        <taxon>Metazoa</taxon>
        <taxon>Chordata</taxon>
        <taxon>Craniata</taxon>
        <taxon>Vertebrata</taxon>
        <taxon>Euteleostomi</taxon>
        <taxon>Mammalia</taxon>
        <taxon>Eutheria</taxon>
        <taxon>Euarchontoglires</taxon>
        <taxon>Glires</taxon>
        <taxon>Rodentia</taxon>
        <taxon>Sciuromorpha</taxon>
        <taxon>Sciuridae</taxon>
        <taxon>Xerinae</taxon>
        <taxon>Marmotini</taxon>
        <taxon>Marmota</taxon>
    </lineage>
</organism>
<evidence type="ECO:0000313" key="2">
    <source>
        <dbReference type="EMBL" id="VTJ54715.1"/>
    </source>
</evidence>
<sequence>MSHQAHWGVGGQPNGDFNDRKDQGYRCAGPGPGVLLLLGKQPALSHASGPRFLVWSLRTDRTSSGTQGSTLRSVDYSYRRTRGPSRKVREPVRSRISTDSSRAESRKRGRHGEVDEGREKRERSLVDTRSSSSGTRTPYWTLSSLTAASTVSFRVEDEGSVSGPRCLTPGLGPLGQRSGQDPEGDGHGVSGPPPHSTPTDAPRSDLLDPLSPVLPRPPGTPTPNSPRSPPSREDRGGGRTRLTEVCTDSDSVVPGPVHCSRGPLPAAELLPDARVSTGRGPPPVTEPSGIITRGLAGPLRPTRSHGGSRSPPLRSPGSVCGWGSLQYRSLSCRQVGQGDPERPETFVRPSRASRPPSTKGTVATLYPWPLALGHARPPGGPSPRWTGPGRQLEVEDVGAPVTGDKGSFSPRGPDSSGDRPCLRPVQLGHGNGHE</sequence>
<feature type="region of interest" description="Disordered" evidence="1">
    <location>
        <begin position="60"/>
        <end position="138"/>
    </location>
</feature>
<comment type="caution">
    <text evidence="2">The sequence shown here is derived from an EMBL/GenBank/DDBJ whole genome shotgun (WGS) entry which is preliminary data.</text>
</comment>
<accession>A0A5E4ACB9</accession>
<dbReference type="EMBL" id="CABDUW010000040">
    <property type="protein sequence ID" value="VTJ54715.1"/>
    <property type="molecule type" value="Genomic_DNA"/>
</dbReference>
<reference evidence="2" key="1">
    <citation type="submission" date="2019-04" db="EMBL/GenBank/DDBJ databases">
        <authorList>
            <person name="Alioto T."/>
            <person name="Alioto T."/>
        </authorList>
    </citation>
    <scope>NUCLEOTIDE SEQUENCE [LARGE SCALE GENOMIC DNA]</scope>
</reference>
<feature type="compositionally biased region" description="Low complexity" evidence="1">
    <location>
        <begin position="304"/>
        <end position="318"/>
    </location>
</feature>
<feature type="region of interest" description="Disordered" evidence="1">
    <location>
        <begin position="333"/>
        <end position="434"/>
    </location>
</feature>
<feature type="compositionally biased region" description="Basic and acidic residues" evidence="1">
    <location>
        <begin position="101"/>
        <end position="126"/>
    </location>
</feature>
<feature type="compositionally biased region" description="Polar residues" evidence="1">
    <location>
        <begin position="62"/>
        <end position="72"/>
    </location>
</feature>
<gene>
    <name evidence="2" type="ORF">MONAX_5E022187</name>
</gene>